<dbReference type="EC" id="3.6.1.73" evidence="11"/>
<evidence type="ECO:0000256" key="10">
    <source>
        <dbReference type="ARBA" id="ARBA00060855"/>
    </source>
</evidence>
<dbReference type="NCBIfam" id="TIGR00258">
    <property type="entry name" value="inosine/xanthosine triphosphatase"/>
    <property type="match status" value="1"/>
</dbReference>
<evidence type="ECO:0000256" key="11">
    <source>
        <dbReference type="HAMAP-Rule" id="MF_00648"/>
    </source>
</evidence>
<keyword evidence="7 11" id="KW-0464">Manganese</keyword>
<dbReference type="GO" id="GO:0009117">
    <property type="term" value="P:nucleotide metabolic process"/>
    <property type="evidence" value="ECO:0007669"/>
    <property type="project" value="UniProtKB-KW"/>
</dbReference>
<dbReference type="InterPro" id="IPR050299">
    <property type="entry name" value="YjjX_NTPase"/>
</dbReference>
<comment type="catalytic activity">
    <reaction evidence="9 11">
        <text>XTP + H2O = XDP + phosphate + H(+)</text>
        <dbReference type="Rhea" id="RHEA:28406"/>
        <dbReference type="ChEBI" id="CHEBI:15377"/>
        <dbReference type="ChEBI" id="CHEBI:15378"/>
        <dbReference type="ChEBI" id="CHEBI:43474"/>
        <dbReference type="ChEBI" id="CHEBI:59884"/>
        <dbReference type="ChEBI" id="CHEBI:61314"/>
        <dbReference type="EC" id="3.6.1.73"/>
    </reaction>
</comment>
<comment type="caution">
    <text evidence="13">The sequence shown here is derived from an EMBL/GenBank/DDBJ whole genome shotgun (WGS) entry which is preliminary data.</text>
</comment>
<feature type="domain" description="Non-canonical purine NTP phosphatase/PRRC1" evidence="12">
    <location>
        <begin position="15"/>
        <end position="179"/>
    </location>
</feature>
<protein>
    <recommendedName>
        <fullName evidence="11">Inosine/xanthosine triphosphatase</fullName>
        <shortName evidence="11">ITPase/XTPase</shortName>
        <ecNumber evidence="11">3.6.1.73</ecNumber>
    </recommendedName>
    <alternativeName>
        <fullName evidence="11">Non-canonical purine NTP phosphatase</fullName>
    </alternativeName>
    <alternativeName>
        <fullName evidence="11">Non-standard purine NTP phosphatase</fullName>
    </alternativeName>
    <alternativeName>
        <fullName evidence="11">Nucleoside-triphosphate phosphatase</fullName>
        <shortName evidence="11">NTPase</shortName>
    </alternativeName>
</protein>
<comment type="cofactor">
    <cofactor evidence="1">
        <name>Mn(2+)</name>
        <dbReference type="ChEBI" id="CHEBI:29035"/>
    </cofactor>
</comment>
<evidence type="ECO:0000256" key="9">
    <source>
        <dbReference type="ARBA" id="ARBA00048781"/>
    </source>
</evidence>
<evidence type="ECO:0000256" key="7">
    <source>
        <dbReference type="ARBA" id="ARBA00023211"/>
    </source>
</evidence>
<evidence type="ECO:0000256" key="4">
    <source>
        <dbReference type="ARBA" id="ARBA00022801"/>
    </source>
</evidence>
<evidence type="ECO:0000256" key="2">
    <source>
        <dbReference type="ARBA" id="ARBA00022723"/>
    </source>
</evidence>
<evidence type="ECO:0000313" key="13">
    <source>
        <dbReference type="EMBL" id="TRY13055.1"/>
    </source>
</evidence>
<dbReference type="OrthoDB" id="6334099at2"/>
<dbReference type="InterPro" id="IPR002786">
    <property type="entry name" value="Non_canon_purine_NTPase"/>
</dbReference>
<keyword evidence="6 11" id="KW-0546">Nucleotide metabolism</keyword>
<dbReference type="InterPro" id="IPR026533">
    <property type="entry name" value="NTPase/PRRC1"/>
</dbReference>
<dbReference type="PANTHER" id="PTHR34699:SF2">
    <property type="entry name" value="NON-CANONICAL PURINE NTP PHOSPHATASE_PRRC1 DOMAIN-CONTAINING PROTEIN"/>
    <property type="match status" value="1"/>
</dbReference>
<organism evidence="13 14">
    <name type="scientific">Shewanella hanedai</name>
    <name type="common">Alteromonas hanedai</name>
    <dbReference type="NCBI Taxonomy" id="25"/>
    <lineage>
        <taxon>Bacteria</taxon>
        <taxon>Pseudomonadati</taxon>
        <taxon>Pseudomonadota</taxon>
        <taxon>Gammaproteobacteria</taxon>
        <taxon>Alteromonadales</taxon>
        <taxon>Shewanellaceae</taxon>
        <taxon>Shewanella</taxon>
    </lineage>
</organism>
<dbReference type="AlphaFoldDB" id="A0A553JKS5"/>
<dbReference type="GO" id="GO:0103023">
    <property type="term" value="F:ITPase activity"/>
    <property type="evidence" value="ECO:0007669"/>
    <property type="project" value="UniProtKB-EC"/>
</dbReference>
<accession>A0A553JKS5</accession>
<keyword evidence="4 11" id="KW-0378">Hydrolase</keyword>
<dbReference type="HAMAP" id="MF_00648">
    <property type="entry name" value="Non_canon_purine_NTPase_YjjX"/>
    <property type="match status" value="1"/>
</dbReference>
<evidence type="ECO:0000256" key="3">
    <source>
        <dbReference type="ARBA" id="ARBA00022741"/>
    </source>
</evidence>
<comment type="similarity">
    <text evidence="10 11">Belongs to the YjjX NTPase family.</text>
</comment>
<comment type="function">
    <text evidence="11">Phosphatase that hydrolyzes non-canonical purine nucleotides such as XTP and ITP to their respective diphosphate derivatives. Probably excludes non-canonical purines from DNA/RNA precursor pool, thus preventing their incorporation into DNA/RNA and avoiding chromosomal lesions.</text>
</comment>
<keyword evidence="5 11" id="KW-0460">Magnesium</keyword>
<dbReference type="GO" id="GO:0006772">
    <property type="term" value="P:thiamine metabolic process"/>
    <property type="evidence" value="ECO:0007669"/>
    <property type="project" value="TreeGrafter"/>
</dbReference>
<gene>
    <name evidence="13" type="primary">yjjX</name>
    <name evidence="13" type="ORF">FN961_17455</name>
</gene>
<dbReference type="RefSeq" id="WP_144041462.1">
    <property type="nucleotide sequence ID" value="NZ_BMPL01000039.1"/>
</dbReference>
<dbReference type="GO" id="GO:0046872">
    <property type="term" value="F:metal ion binding"/>
    <property type="evidence" value="ECO:0007669"/>
    <property type="project" value="UniProtKB-KW"/>
</dbReference>
<dbReference type="GO" id="GO:0000166">
    <property type="term" value="F:nucleotide binding"/>
    <property type="evidence" value="ECO:0007669"/>
    <property type="project" value="UniProtKB-KW"/>
</dbReference>
<feature type="binding site" evidence="11">
    <location>
        <begin position="16"/>
        <end position="21"/>
    </location>
    <ligand>
        <name>substrate</name>
    </ligand>
</feature>
<comment type="cofactor">
    <cofactor evidence="11">
        <name>Mg(2+)</name>
        <dbReference type="ChEBI" id="CHEBI:18420"/>
    </cofactor>
    <cofactor evidence="11">
        <name>Mn(2+)</name>
        <dbReference type="ChEBI" id="CHEBI:29035"/>
    </cofactor>
    <text evidence="11">Binds 1 divalent metal cation per subunit; can use either Mg(2+) or Mn(2+).</text>
</comment>
<dbReference type="InterPro" id="IPR029001">
    <property type="entry name" value="ITPase-like_fam"/>
</dbReference>
<comment type="subunit">
    <text evidence="11">Homodimer.</text>
</comment>
<dbReference type="PANTHER" id="PTHR34699">
    <property type="match status" value="1"/>
</dbReference>
<dbReference type="FunFam" id="3.90.950.10:FF:000002">
    <property type="entry name" value="Inosine/xanthosine triphosphatase"/>
    <property type="match status" value="1"/>
</dbReference>
<dbReference type="Proteomes" id="UP000318126">
    <property type="component" value="Unassembled WGS sequence"/>
</dbReference>
<keyword evidence="14" id="KW-1185">Reference proteome</keyword>
<dbReference type="SUPFAM" id="SSF52972">
    <property type="entry name" value="ITPase-like"/>
    <property type="match status" value="1"/>
</dbReference>
<comment type="catalytic activity">
    <reaction evidence="8 11">
        <text>ITP + H2O = IDP + phosphate + H(+)</text>
        <dbReference type="Rhea" id="RHEA:28330"/>
        <dbReference type="ChEBI" id="CHEBI:15377"/>
        <dbReference type="ChEBI" id="CHEBI:15378"/>
        <dbReference type="ChEBI" id="CHEBI:43474"/>
        <dbReference type="ChEBI" id="CHEBI:58280"/>
        <dbReference type="ChEBI" id="CHEBI:61402"/>
        <dbReference type="EC" id="3.6.1.73"/>
    </reaction>
</comment>
<dbReference type="NCBIfam" id="NF003459">
    <property type="entry name" value="PRK05074.1"/>
    <property type="match status" value="1"/>
</dbReference>
<proteinExistence type="inferred from homology"/>
<evidence type="ECO:0000259" key="12">
    <source>
        <dbReference type="Pfam" id="PF01931"/>
    </source>
</evidence>
<dbReference type="Pfam" id="PF01931">
    <property type="entry name" value="NTPase_I-T"/>
    <property type="match status" value="1"/>
</dbReference>
<keyword evidence="3 11" id="KW-0547">Nucleotide-binding</keyword>
<evidence type="ECO:0000256" key="5">
    <source>
        <dbReference type="ARBA" id="ARBA00022842"/>
    </source>
</evidence>
<evidence type="ECO:0000256" key="8">
    <source>
        <dbReference type="ARBA" id="ARBA00048174"/>
    </source>
</evidence>
<evidence type="ECO:0000256" key="1">
    <source>
        <dbReference type="ARBA" id="ARBA00001936"/>
    </source>
</evidence>
<keyword evidence="2 11" id="KW-0479">Metal-binding</keyword>
<name>A0A553JKS5_SHEHA</name>
<comment type="caution">
    <text evidence="11">Lacks conserved residue(s) required for the propagation of feature annotation.</text>
</comment>
<dbReference type="Gene3D" id="3.90.950.10">
    <property type="match status" value="1"/>
</dbReference>
<evidence type="ECO:0000313" key="14">
    <source>
        <dbReference type="Proteomes" id="UP000318126"/>
    </source>
</evidence>
<evidence type="ECO:0000256" key="6">
    <source>
        <dbReference type="ARBA" id="ARBA00023080"/>
    </source>
</evidence>
<reference evidence="14" key="1">
    <citation type="submission" date="2019-07" db="EMBL/GenBank/DDBJ databases">
        <title>Shewanella sp. YLB-08 draft genomic sequence.</title>
        <authorList>
            <person name="Yu L."/>
        </authorList>
    </citation>
    <scope>NUCLEOTIDE SEQUENCE [LARGE SCALE GENOMIC DNA]</scope>
    <source>
        <strain evidence="14">JCM 20706</strain>
    </source>
</reference>
<sequence>MPMLTKLKEIHVVVGSTNPVKVQAAKSALEQLFPHSDIHCHGCHAPSGVADQPMTAPETLQGAINRVEYCQSAPEIEKADLYIAIEGGVDNFAYGPATFAYVVIAHQSQRLVGRSALLPLPPIIYSALNEGEELGDVMDRLFNTKNIKQQGGAIGLLTRGAATRESTYTQALILAMAPLLNDELYRR</sequence>
<dbReference type="EMBL" id="VKGK01000023">
    <property type="protein sequence ID" value="TRY13055.1"/>
    <property type="molecule type" value="Genomic_DNA"/>
</dbReference>